<evidence type="ECO:0000313" key="3">
    <source>
        <dbReference type="EMBL" id="PKY44244.1"/>
    </source>
</evidence>
<keyword evidence="2" id="KW-0732">Signal</keyword>
<keyword evidence="4" id="KW-1185">Reference proteome</keyword>
<comment type="caution">
    <text evidence="3">The sequence shown here is derived from an EMBL/GenBank/DDBJ whole genome shotgun (WGS) entry which is preliminary data.</text>
</comment>
<dbReference type="VEuPathDB" id="FungiDB:RhiirFUN_001839"/>
<dbReference type="EMBL" id="LLXI01000309">
    <property type="protein sequence ID" value="PKY44244.1"/>
    <property type="molecule type" value="Genomic_DNA"/>
</dbReference>
<dbReference type="InterPro" id="IPR008972">
    <property type="entry name" value="Cupredoxin"/>
</dbReference>
<feature type="compositionally biased region" description="Acidic residues" evidence="1">
    <location>
        <begin position="240"/>
        <end position="258"/>
    </location>
</feature>
<evidence type="ECO:0000313" key="4">
    <source>
        <dbReference type="Proteomes" id="UP000234323"/>
    </source>
</evidence>
<feature type="signal peptide" evidence="2">
    <location>
        <begin position="1"/>
        <end position="21"/>
    </location>
</feature>
<evidence type="ECO:0000256" key="2">
    <source>
        <dbReference type="SAM" id="SignalP"/>
    </source>
</evidence>
<dbReference type="VEuPathDB" id="FungiDB:RhiirA1_401627"/>
<dbReference type="VEuPathDB" id="FungiDB:RhiirFUN_005901"/>
<feature type="region of interest" description="Disordered" evidence="1">
    <location>
        <begin position="213"/>
        <end position="294"/>
    </location>
</feature>
<feature type="compositionally biased region" description="Basic residues" evidence="1">
    <location>
        <begin position="281"/>
        <end position="294"/>
    </location>
</feature>
<dbReference type="VEuPathDB" id="FungiDB:FUN_003772"/>
<organism evidence="3 4">
    <name type="scientific">Rhizophagus irregularis</name>
    <dbReference type="NCBI Taxonomy" id="588596"/>
    <lineage>
        <taxon>Eukaryota</taxon>
        <taxon>Fungi</taxon>
        <taxon>Fungi incertae sedis</taxon>
        <taxon>Mucoromycota</taxon>
        <taxon>Glomeromycotina</taxon>
        <taxon>Glomeromycetes</taxon>
        <taxon>Glomerales</taxon>
        <taxon>Glomeraceae</taxon>
        <taxon>Rhizophagus</taxon>
    </lineage>
</organism>
<sequence>MTKSIIALLSILMFYALQVFAQNCILKGGPYSNKKKVVVKVNNTGFYPDCLIVRDGQSVVWLWDEVGDHTVTSNAGPFGNCNDNPSPILKIDENGLYEGDVINAGPFKYDSSDSSNNVFYYKCIYHCFGGIFGMIKIIKKKRPISLVALEEKQEEQELEGQEEVSKWLTKQENMLSVRKRVIELAEQQNDLSGEYWTLNDDFTKRLEDVNRYQDEKESGEKRPILESPSAPARKPILVDVNEDSDDGSEEKEDKDENCEANTELEKEESSTKAPETLSKTQMKKKKKRENRRKK</sequence>
<dbReference type="SUPFAM" id="SSF49503">
    <property type="entry name" value="Cupredoxins"/>
    <property type="match status" value="1"/>
</dbReference>
<dbReference type="Proteomes" id="UP000234323">
    <property type="component" value="Unassembled WGS sequence"/>
</dbReference>
<dbReference type="AlphaFoldDB" id="A0A2I1GC96"/>
<gene>
    <name evidence="3" type="ORF">RhiirA4_512990</name>
</gene>
<dbReference type="Gene3D" id="2.60.40.420">
    <property type="entry name" value="Cupredoxins - blue copper proteins"/>
    <property type="match status" value="1"/>
</dbReference>
<feature type="chain" id="PRO_5014126688" description="Blue (type 1) copper domain-containing protein" evidence="2">
    <location>
        <begin position="22"/>
        <end position="294"/>
    </location>
</feature>
<dbReference type="VEuPathDB" id="FungiDB:RhiirA1_470143"/>
<feature type="compositionally biased region" description="Basic and acidic residues" evidence="1">
    <location>
        <begin position="213"/>
        <end position="224"/>
    </location>
</feature>
<evidence type="ECO:0000256" key="1">
    <source>
        <dbReference type="SAM" id="MobiDB-lite"/>
    </source>
</evidence>
<feature type="compositionally biased region" description="Polar residues" evidence="1">
    <location>
        <begin position="271"/>
        <end position="280"/>
    </location>
</feature>
<reference evidence="3 4" key="1">
    <citation type="submission" date="2015-10" db="EMBL/GenBank/DDBJ databases">
        <title>Genome analyses suggest a sexual origin of heterokaryosis in a supposedly ancient asexual fungus.</title>
        <authorList>
            <person name="Ropars J."/>
            <person name="Sedzielewska K."/>
            <person name="Noel J."/>
            <person name="Charron P."/>
            <person name="Farinelli L."/>
            <person name="Marton T."/>
            <person name="Kruger M."/>
            <person name="Pelin A."/>
            <person name="Brachmann A."/>
            <person name="Corradi N."/>
        </authorList>
    </citation>
    <scope>NUCLEOTIDE SEQUENCE [LARGE SCALE GENOMIC DNA]</scope>
    <source>
        <strain evidence="3 4">A4</strain>
    </source>
</reference>
<protein>
    <recommendedName>
        <fullName evidence="5">Blue (type 1) copper domain-containing protein</fullName>
    </recommendedName>
</protein>
<name>A0A2I1GC96_9GLOM</name>
<proteinExistence type="predicted"/>
<evidence type="ECO:0008006" key="5">
    <source>
        <dbReference type="Google" id="ProtNLM"/>
    </source>
</evidence>
<accession>A0A2I1GC96</accession>